<dbReference type="PANTHER" id="PTHR35580">
    <property type="entry name" value="CELL SURFACE GLYCOPROTEIN (S-LAYER PROTEIN)-LIKE PROTEIN"/>
    <property type="match status" value="1"/>
</dbReference>
<gene>
    <name evidence="2" type="ORF">GCM10011378_12380</name>
</gene>
<proteinExistence type="predicted"/>
<keyword evidence="3" id="KW-1185">Reference proteome</keyword>
<dbReference type="Proteomes" id="UP000601361">
    <property type="component" value="Unassembled WGS sequence"/>
</dbReference>
<dbReference type="EMBL" id="BMGS01000003">
    <property type="protein sequence ID" value="GGG37592.1"/>
    <property type="molecule type" value="Genomic_DNA"/>
</dbReference>
<evidence type="ECO:0000259" key="1">
    <source>
        <dbReference type="Pfam" id="PF18962"/>
    </source>
</evidence>
<dbReference type="NCBIfam" id="TIGR04183">
    <property type="entry name" value="Por_Secre_tail"/>
    <property type="match status" value="1"/>
</dbReference>
<name>A0ABQ1WMV5_9BACT</name>
<organism evidence="2 3">
    <name type="scientific">Hymenobacter glacieicola</name>
    <dbReference type="NCBI Taxonomy" id="1562124"/>
    <lineage>
        <taxon>Bacteria</taxon>
        <taxon>Pseudomonadati</taxon>
        <taxon>Bacteroidota</taxon>
        <taxon>Cytophagia</taxon>
        <taxon>Cytophagales</taxon>
        <taxon>Hymenobacteraceae</taxon>
        <taxon>Hymenobacter</taxon>
    </lineage>
</organism>
<dbReference type="InterPro" id="IPR026444">
    <property type="entry name" value="Secre_tail"/>
</dbReference>
<feature type="domain" description="Secretion system C-terminal sorting" evidence="1">
    <location>
        <begin position="499"/>
        <end position="576"/>
    </location>
</feature>
<dbReference type="InterPro" id="IPR052918">
    <property type="entry name" value="Motility_Chemotaxis_Reg"/>
</dbReference>
<accession>A0ABQ1WMV5</accession>
<dbReference type="PANTHER" id="PTHR35580:SF1">
    <property type="entry name" value="PHYTASE-LIKE DOMAIN-CONTAINING PROTEIN"/>
    <property type="match status" value="1"/>
</dbReference>
<comment type="caution">
    <text evidence="2">The sequence shown here is derived from an EMBL/GenBank/DDBJ whole genome shotgun (WGS) entry which is preliminary data.</text>
</comment>
<evidence type="ECO:0000313" key="3">
    <source>
        <dbReference type="Proteomes" id="UP000601361"/>
    </source>
</evidence>
<sequence length="577" mass="60297">MMQLSATRIRLLLSTVGLLWTVVSMAQSSAPAWQVAISPGGTTPPLIRSVAADSADNVYLTGSFYGTATFGEHTLTSRGAEDVFVAKWNRTTNRFLWAQRAGGTERDIAVQLAIRGSSIYLTGSCQSHSYDFGGLALRNTSLTGNMQAYVAKLMDEGTSSRFSWVQPIGTGQAGGSALAVQGASVFVTGSYYGPLVFPGVTLRNASGPNLGTTDLYVVKLLDAGPSARLAWAQRAGGALGEGARAVAVAGNNVYVAGTFDSPVAYFGSTQLVNVKPGAGTTDAFVAKLTDEGTHGSFVWARQAGGWFHDCFNALAVRGSSVYVAGFFGTTVTLGPAGVARNAGTLDVVVAKLTDAGPTGEFTWVQTAGGCGYDEAQALVVQDNWIYVTGETSSTEAVFGKHTLQHELGANVFVTRLTDFGQASAFDWVQQAGGPGNSEVYALALSGKHIYVGGFMPSPGQLGNLTVRHEGNMFVAFLGSLTDAPAPVTSSATLALGLEVYPNPARSVLWVRVPPVPDAQSVTLTVLDAAGRVVQQQAAAVPASGQPESIDLTRIAPGMYLLRVQTKDLATSHRFVVE</sequence>
<dbReference type="RefSeq" id="WP_188556950.1">
    <property type="nucleotide sequence ID" value="NZ_BMGS01000003.1"/>
</dbReference>
<reference evidence="3" key="1">
    <citation type="journal article" date="2019" name="Int. J. Syst. Evol. Microbiol.">
        <title>The Global Catalogue of Microorganisms (GCM) 10K type strain sequencing project: providing services to taxonomists for standard genome sequencing and annotation.</title>
        <authorList>
            <consortium name="The Broad Institute Genomics Platform"/>
            <consortium name="The Broad Institute Genome Sequencing Center for Infectious Disease"/>
            <person name="Wu L."/>
            <person name="Ma J."/>
        </authorList>
    </citation>
    <scope>NUCLEOTIDE SEQUENCE [LARGE SCALE GENOMIC DNA]</scope>
    <source>
        <strain evidence="3">CGMCC 1.12990</strain>
    </source>
</reference>
<protein>
    <recommendedName>
        <fullName evidence="1">Secretion system C-terminal sorting domain-containing protein</fullName>
    </recommendedName>
</protein>
<evidence type="ECO:0000313" key="2">
    <source>
        <dbReference type="EMBL" id="GGG37592.1"/>
    </source>
</evidence>
<dbReference type="Pfam" id="PF18962">
    <property type="entry name" value="Por_Secre_tail"/>
    <property type="match status" value="1"/>
</dbReference>